<sequence length="219" mass="23880">MLSPVMEDYLKAIYSLGGDVRTSELADELDVSQPTVTNTLDKLADRGLVEREKYGGTNLTEEGRTVAVEVVRHHRLIEAYLAEALDYDWSEVHDEADRLEHHISEEFEARVADALGEPESDPHGAPIPGADLEPPDEDGETLGDCDEGDEAVVESVVDEDADVLRYLDEHGIRPEVALEVEEVAPFGMVTVVTEGGDEVSLPDEVASAVSVRLRVETTG</sequence>
<keyword evidence="4" id="KW-0408">Iron</keyword>
<evidence type="ECO:0000256" key="3">
    <source>
        <dbReference type="ARBA" id="ARBA00011738"/>
    </source>
</evidence>
<proteinExistence type="inferred from homology"/>
<dbReference type="SUPFAM" id="SSF46785">
    <property type="entry name" value="Winged helix' DNA-binding domain"/>
    <property type="match status" value="1"/>
</dbReference>
<dbReference type="SUPFAM" id="SSF50037">
    <property type="entry name" value="C-terminal domain of transcriptional repressors"/>
    <property type="match status" value="1"/>
</dbReference>
<dbReference type="SMART" id="SM00899">
    <property type="entry name" value="FeoA"/>
    <property type="match status" value="1"/>
</dbReference>
<dbReference type="GO" id="GO:0003700">
    <property type="term" value="F:DNA-binding transcription factor activity"/>
    <property type="evidence" value="ECO:0007669"/>
    <property type="project" value="InterPro"/>
</dbReference>
<protein>
    <submittedName>
        <fullName evidence="10">Metal-dependent transcriptional regulator</fullName>
    </submittedName>
</protein>
<dbReference type="InterPro" id="IPR008988">
    <property type="entry name" value="Transcriptional_repressor_C"/>
</dbReference>
<evidence type="ECO:0000256" key="4">
    <source>
        <dbReference type="ARBA" id="ARBA00023004"/>
    </source>
</evidence>
<dbReference type="Gene3D" id="1.10.60.10">
    <property type="entry name" value="Iron dependent repressor, metal binding and dimerisation domain"/>
    <property type="match status" value="1"/>
</dbReference>
<dbReference type="PANTHER" id="PTHR33238:SF7">
    <property type="entry name" value="IRON-DEPENDENT TRANSCRIPTIONAL REGULATOR"/>
    <property type="match status" value="1"/>
</dbReference>
<dbReference type="GO" id="GO:0005737">
    <property type="term" value="C:cytoplasm"/>
    <property type="evidence" value="ECO:0007669"/>
    <property type="project" value="UniProtKB-SubCell"/>
</dbReference>
<feature type="domain" description="HTH dtxR-type" evidence="9">
    <location>
        <begin position="2"/>
        <end position="60"/>
    </location>
</feature>
<feature type="compositionally biased region" description="Acidic residues" evidence="8">
    <location>
        <begin position="133"/>
        <end position="142"/>
    </location>
</feature>
<evidence type="ECO:0000256" key="6">
    <source>
        <dbReference type="ARBA" id="ARBA00023125"/>
    </source>
</evidence>
<dbReference type="Proteomes" id="UP001149411">
    <property type="component" value="Unassembled WGS sequence"/>
</dbReference>
<dbReference type="Pfam" id="PF02742">
    <property type="entry name" value="Fe_dep_repr_C"/>
    <property type="match status" value="1"/>
</dbReference>
<dbReference type="InterPro" id="IPR007167">
    <property type="entry name" value="Fe-transptr_FeoA-like"/>
</dbReference>
<gene>
    <name evidence="10" type="ORF">EGH25_03460</name>
</gene>
<dbReference type="PROSITE" id="PS50944">
    <property type="entry name" value="HTH_DTXR"/>
    <property type="match status" value="1"/>
</dbReference>
<keyword evidence="6" id="KW-0238">DNA-binding</keyword>
<dbReference type="AlphaFoldDB" id="A0A9Q4C3Q3"/>
<keyword evidence="5" id="KW-0805">Transcription regulation</keyword>
<reference evidence="10" key="1">
    <citation type="submission" date="2022-09" db="EMBL/GenBank/DDBJ databases">
        <title>Haloadaptaus new haloarchaeum isolated from saline soil.</title>
        <authorList>
            <person name="Duran-Viseras A."/>
            <person name="Sanchez-Porro C."/>
            <person name="Ventosa A."/>
        </authorList>
    </citation>
    <scope>NUCLEOTIDE SEQUENCE</scope>
    <source>
        <strain evidence="10">F3-133</strain>
    </source>
</reference>
<accession>A0A9Q4C3Q3</accession>
<keyword evidence="7" id="KW-0804">Transcription</keyword>
<evidence type="ECO:0000313" key="11">
    <source>
        <dbReference type="Proteomes" id="UP001149411"/>
    </source>
</evidence>
<comment type="subunit">
    <text evidence="3">Homodimer.</text>
</comment>
<dbReference type="InterPro" id="IPR036421">
    <property type="entry name" value="Fe_dep_repressor_sf"/>
</dbReference>
<dbReference type="Pfam" id="PF04023">
    <property type="entry name" value="FeoA"/>
    <property type="match status" value="1"/>
</dbReference>
<dbReference type="FunFam" id="1.10.60.10:FF:000004">
    <property type="entry name" value="DtxR family transcriptional regulator"/>
    <property type="match status" value="1"/>
</dbReference>
<dbReference type="EMBL" id="RKLV01000003">
    <property type="protein sequence ID" value="MCX2818410.1"/>
    <property type="molecule type" value="Genomic_DNA"/>
</dbReference>
<dbReference type="InterPro" id="IPR011991">
    <property type="entry name" value="ArsR-like_HTH"/>
</dbReference>
<evidence type="ECO:0000256" key="5">
    <source>
        <dbReference type="ARBA" id="ARBA00023015"/>
    </source>
</evidence>
<dbReference type="SMART" id="SM00529">
    <property type="entry name" value="HTH_DTXR"/>
    <property type="match status" value="1"/>
</dbReference>
<dbReference type="PANTHER" id="PTHR33238">
    <property type="entry name" value="IRON (METAL) DEPENDENT REPRESSOR, DTXR FAMILY"/>
    <property type="match status" value="1"/>
</dbReference>
<dbReference type="RefSeq" id="WP_266086241.1">
    <property type="nucleotide sequence ID" value="NZ_RKLV01000003.1"/>
</dbReference>
<evidence type="ECO:0000256" key="8">
    <source>
        <dbReference type="SAM" id="MobiDB-lite"/>
    </source>
</evidence>
<dbReference type="InterPro" id="IPR001367">
    <property type="entry name" value="Fe_dep_repressor"/>
</dbReference>
<keyword evidence="11" id="KW-1185">Reference proteome</keyword>
<dbReference type="GO" id="GO:0046983">
    <property type="term" value="F:protein dimerization activity"/>
    <property type="evidence" value="ECO:0007669"/>
    <property type="project" value="InterPro"/>
</dbReference>
<dbReference type="InterPro" id="IPR022687">
    <property type="entry name" value="HTH_DTXR"/>
</dbReference>
<dbReference type="CDD" id="cd00090">
    <property type="entry name" value="HTH_ARSR"/>
    <property type="match status" value="1"/>
</dbReference>
<dbReference type="Pfam" id="PF01325">
    <property type="entry name" value="Fe_dep_repress"/>
    <property type="match status" value="1"/>
</dbReference>
<dbReference type="InterPro" id="IPR022689">
    <property type="entry name" value="Iron_dep_repressor"/>
</dbReference>
<organism evidence="10 11">
    <name type="scientific">Halorutilus salinus</name>
    <dbReference type="NCBI Taxonomy" id="2487751"/>
    <lineage>
        <taxon>Archaea</taxon>
        <taxon>Methanobacteriati</taxon>
        <taxon>Methanobacteriota</taxon>
        <taxon>Stenosarchaea group</taxon>
        <taxon>Halobacteria</taxon>
        <taxon>Halorutilales</taxon>
        <taxon>Halorutilaceae</taxon>
        <taxon>Halorutilus</taxon>
    </lineage>
</organism>
<evidence type="ECO:0000313" key="10">
    <source>
        <dbReference type="EMBL" id="MCX2818410.1"/>
    </source>
</evidence>
<dbReference type="GO" id="GO:0046914">
    <property type="term" value="F:transition metal ion binding"/>
    <property type="evidence" value="ECO:0007669"/>
    <property type="project" value="InterPro"/>
</dbReference>
<dbReference type="GO" id="GO:0003677">
    <property type="term" value="F:DNA binding"/>
    <property type="evidence" value="ECO:0007669"/>
    <property type="project" value="UniProtKB-KW"/>
</dbReference>
<dbReference type="Gene3D" id="1.10.10.10">
    <property type="entry name" value="Winged helix-like DNA-binding domain superfamily/Winged helix DNA-binding domain"/>
    <property type="match status" value="1"/>
</dbReference>
<evidence type="ECO:0000256" key="1">
    <source>
        <dbReference type="ARBA" id="ARBA00004496"/>
    </source>
</evidence>
<dbReference type="Gene3D" id="2.30.30.90">
    <property type="match status" value="1"/>
</dbReference>
<comment type="caution">
    <text evidence="10">The sequence shown here is derived from an EMBL/GenBank/DDBJ whole genome shotgun (WGS) entry which is preliminary data.</text>
</comment>
<dbReference type="InterPro" id="IPR036388">
    <property type="entry name" value="WH-like_DNA-bd_sf"/>
</dbReference>
<dbReference type="SUPFAM" id="SSF47979">
    <property type="entry name" value="Iron-dependent repressor protein, dimerization domain"/>
    <property type="match status" value="1"/>
</dbReference>
<dbReference type="InterPro" id="IPR038157">
    <property type="entry name" value="FeoA_core_dom"/>
</dbReference>
<evidence type="ECO:0000256" key="2">
    <source>
        <dbReference type="ARBA" id="ARBA00007871"/>
    </source>
</evidence>
<dbReference type="InterPro" id="IPR050536">
    <property type="entry name" value="DtxR_MntR_Metal-Reg"/>
</dbReference>
<comment type="similarity">
    <text evidence="2">Belongs to the DtxR/MntR family.</text>
</comment>
<name>A0A9Q4C3Q3_9EURY</name>
<evidence type="ECO:0000259" key="9">
    <source>
        <dbReference type="PROSITE" id="PS50944"/>
    </source>
</evidence>
<comment type="subcellular location">
    <subcellularLocation>
        <location evidence="1">Cytoplasm</location>
    </subcellularLocation>
</comment>
<dbReference type="InterPro" id="IPR036390">
    <property type="entry name" value="WH_DNA-bd_sf"/>
</dbReference>
<evidence type="ECO:0000256" key="7">
    <source>
        <dbReference type="ARBA" id="ARBA00023163"/>
    </source>
</evidence>
<feature type="region of interest" description="Disordered" evidence="8">
    <location>
        <begin position="116"/>
        <end position="142"/>
    </location>
</feature>